<dbReference type="GO" id="GO:0003964">
    <property type="term" value="F:RNA-directed DNA polymerase activity"/>
    <property type="evidence" value="ECO:0007669"/>
    <property type="project" value="UniProtKB-KW"/>
</dbReference>
<dbReference type="EMBL" id="BMAT01009686">
    <property type="protein sequence ID" value="GFS11811.1"/>
    <property type="molecule type" value="Genomic_DNA"/>
</dbReference>
<dbReference type="Proteomes" id="UP000762676">
    <property type="component" value="Unassembled WGS sequence"/>
</dbReference>
<comment type="caution">
    <text evidence="1">The sequence shown here is derived from an EMBL/GenBank/DDBJ whole genome shotgun (WGS) entry which is preliminary data.</text>
</comment>
<dbReference type="SUPFAM" id="SSF56672">
    <property type="entry name" value="DNA/RNA polymerases"/>
    <property type="match status" value="1"/>
</dbReference>
<dbReference type="Gene3D" id="3.10.10.10">
    <property type="entry name" value="HIV Type 1 Reverse Transcriptase, subunit A, domain 1"/>
    <property type="match status" value="1"/>
</dbReference>
<dbReference type="PANTHER" id="PTHR37984:SF5">
    <property type="entry name" value="PROTEIN NYNRIN-LIKE"/>
    <property type="match status" value="1"/>
</dbReference>
<reference evidence="1 2" key="1">
    <citation type="journal article" date="2021" name="Elife">
        <title>Chloroplast acquisition without the gene transfer in kleptoplastic sea slugs, Plakobranchus ocellatus.</title>
        <authorList>
            <person name="Maeda T."/>
            <person name="Takahashi S."/>
            <person name="Yoshida T."/>
            <person name="Shimamura S."/>
            <person name="Takaki Y."/>
            <person name="Nagai Y."/>
            <person name="Toyoda A."/>
            <person name="Suzuki Y."/>
            <person name="Arimoto A."/>
            <person name="Ishii H."/>
            <person name="Satoh N."/>
            <person name="Nishiyama T."/>
            <person name="Hasebe M."/>
            <person name="Maruyama T."/>
            <person name="Minagawa J."/>
            <person name="Obokata J."/>
            <person name="Shigenobu S."/>
        </authorList>
    </citation>
    <scope>NUCLEOTIDE SEQUENCE [LARGE SCALE GENOMIC DNA]</scope>
</reference>
<dbReference type="InterPro" id="IPR050951">
    <property type="entry name" value="Retrovirus_Pol_polyprotein"/>
</dbReference>
<keyword evidence="1" id="KW-0808">Transferase</keyword>
<keyword evidence="1" id="KW-0695">RNA-directed DNA polymerase</keyword>
<dbReference type="AlphaFoldDB" id="A0AAV4ITI1"/>
<accession>A0AAV4ITI1</accession>
<evidence type="ECO:0000313" key="1">
    <source>
        <dbReference type="EMBL" id="GFS11811.1"/>
    </source>
</evidence>
<sequence>MPDRRVPIAMKAKLKTELGDMVKRGIITPVEEPTPWVSQLVVTPKPNGRLCVCLDPKYLNKAPKQLKPYRHRESSKHE</sequence>
<protein>
    <submittedName>
        <fullName evidence="1">Reverse transcriptases (RTs) from retrotransposons domain-containing protein</fullName>
    </submittedName>
</protein>
<keyword evidence="2" id="KW-1185">Reference proteome</keyword>
<keyword evidence="1" id="KW-0548">Nucleotidyltransferase</keyword>
<organism evidence="1 2">
    <name type="scientific">Elysia marginata</name>
    <dbReference type="NCBI Taxonomy" id="1093978"/>
    <lineage>
        <taxon>Eukaryota</taxon>
        <taxon>Metazoa</taxon>
        <taxon>Spiralia</taxon>
        <taxon>Lophotrochozoa</taxon>
        <taxon>Mollusca</taxon>
        <taxon>Gastropoda</taxon>
        <taxon>Heterobranchia</taxon>
        <taxon>Euthyneura</taxon>
        <taxon>Panpulmonata</taxon>
        <taxon>Sacoglossa</taxon>
        <taxon>Placobranchoidea</taxon>
        <taxon>Plakobranchidae</taxon>
        <taxon>Elysia</taxon>
    </lineage>
</organism>
<dbReference type="InterPro" id="IPR043502">
    <property type="entry name" value="DNA/RNA_pol_sf"/>
</dbReference>
<dbReference type="PANTHER" id="PTHR37984">
    <property type="entry name" value="PROTEIN CBG26694"/>
    <property type="match status" value="1"/>
</dbReference>
<evidence type="ECO:0000313" key="2">
    <source>
        <dbReference type="Proteomes" id="UP000762676"/>
    </source>
</evidence>
<gene>
    <name evidence="1" type="ORF">ElyMa_004843700</name>
</gene>
<proteinExistence type="predicted"/>
<name>A0AAV4ITI1_9GAST</name>